<comment type="subcellular location">
    <subcellularLocation>
        <location evidence="1">Cell envelope</location>
    </subcellularLocation>
</comment>
<evidence type="ECO:0000259" key="4">
    <source>
        <dbReference type="Pfam" id="PF25885"/>
    </source>
</evidence>
<dbReference type="PANTHER" id="PTHR30386:SF19">
    <property type="entry name" value="MULTIDRUG EXPORT PROTEIN EMRA-RELATED"/>
    <property type="match status" value="1"/>
</dbReference>
<reference evidence="6 7" key="1">
    <citation type="submission" date="2020-07" db="EMBL/GenBank/DDBJ databases">
        <title>Taxonomic revisions and descriptions of new bacterial species based on genomic comparisons in the high-G+C-content subgroup of the family Alcaligenaceae.</title>
        <authorList>
            <person name="Szabo A."/>
            <person name="Felfoldi T."/>
        </authorList>
    </citation>
    <scope>NUCLEOTIDE SEQUENCE [LARGE SCALE GENOMIC DNA]</scope>
    <source>
        <strain evidence="6 7">LMG 24012</strain>
    </source>
</reference>
<evidence type="ECO:0000313" key="7">
    <source>
        <dbReference type="Proteomes" id="UP000559809"/>
    </source>
</evidence>
<accession>A0A853FRW1</accession>
<comment type="caution">
    <text evidence="6">The sequence shown here is derived from an EMBL/GenBank/DDBJ whole genome shotgun (WGS) entry which is preliminary data.</text>
</comment>
<keyword evidence="7" id="KW-1185">Reference proteome</keyword>
<dbReference type="InterPro" id="IPR050739">
    <property type="entry name" value="MFP"/>
</dbReference>
<dbReference type="RefSeq" id="WP_180153855.1">
    <property type="nucleotide sequence ID" value="NZ_JACCEM010000002.1"/>
</dbReference>
<dbReference type="InterPro" id="IPR058634">
    <property type="entry name" value="AaeA-lik-b-barrel"/>
</dbReference>
<evidence type="ECO:0000256" key="3">
    <source>
        <dbReference type="SAM" id="Phobius"/>
    </source>
</evidence>
<keyword evidence="3" id="KW-0812">Transmembrane</keyword>
<keyword evidence="3" id="KW-0472">Membrane</keyword>
<dbReference type="Gene3D" id="2.40.50.100">
    <property type="match status" value="1"/>
</dbReference>
<evidence type="ECO:0000259" key="5">
    <source>
        <dbReference type="Pfam" id="PF25963"/>
    </source>
</evidence>
<feature type="region of interest" description="Disordered" evidence="2">
    <location>
        <begin position="1"/>
        <end position="28"/>
    </location>
</feature>
<dbReference type="Pfam" id="PF25963">
    <property type="entry name" value="Beta-barrel_AAEA"/>
    <property type="match status" value="1"/>
</dbReference>
<feature type="domain" description="p-hydroxybenzoic acid efflux pump subunit AaeA-like beta-barrel" evidence="5">
    <location>
        <begin position="277"/>
        <end position="370"/>
    </location>
</feature>
<evidence type="ECO:0000256" key="1">
    <source>
        <dbReference type="ARBA" id="ARBA00004196"/>
    </source>
</evidence>
<gene>
    <name evidence="6" type="ORF">H0A72_04500</name>
</gene>
<feature type="transmembrane region" description="Helical" evidence="3">
    <location>
        <begin position="35"/>
        <end position="52"/>
    </location>
</feature>
<dbReference type="GO" id="GO:0055085">
    <property type="term" value="P:transmembrane transport"/>
    <property type="evidence" value="ECO:0007669"/>
    <property type="project" value="InterPro"/>
</dbReference>
<dbReference type="SUPFAM" id="SSF111369">
    <property type="entry name" value="HlyD-like secretion proteins"/>
    <property type="match status" value="1"/>
</dbReference>
<feature type="domain" description="Multidrug export protein EmrA/FarA alpha-helical hairpin" evidence="4">
    <location>
        <begin position="116"/>
        <end position="241"/>
    </location>
</feature>
<organism evidence="6 7">
    <name type="scientific">Parapusillimonas granuli</name>
    <dbReference type="NCBI Taxonomy" id="380911"/>
    <lineage>
        <taxon>Bacteria</taxon>
        <taxon>Pseudomonadati</taxon>
        <taxon>Pseudomonadota</taxon>
        <taxon>Betaproteobacteria</taxon>
        <taxon>Burkholderiales</taxon>
        <taxon>Alcaligenaceae</taxon>
        <taxon>Parapusillimonas</taxon>
    </lineage>
</organism>
<evidence type="ECO:0000256" key="2">
    <source>
        <dbReference type="SAM" id="MobiDB-lite"/>
    </source>
</evidence>
<dbReference type="InterPro" id="IPR058633">
    <property type="entry name" value="EmrA/FarA_HH"/>
</dbReference>
<evidence type="ECO:0000313" key="6">
    <source>
        <dbReference type="EMBL" id="NYT48565.1"/>
    </source>
</evidence>
<dbReference type="EMBL" id="JACCEM010000002">
    <property type="protein sequence ID" value="NYT48565.1"/>
    <property type="molecule type" value="Genomic_DNA"/>
</dbReference>
<dbReference type="Pfam" id="PF25885">
    <property type="entry name" value="HH_EMRA"/>
    <property type="match status" value="1"/>
</dbReference>
<dbReference type="Gene3D" id="2.40.30.170">
    <property type="match status" value="1"/>
</dbReference>
<dbReference type="Gene3D" id="1.10.287.470">
    <property type="entry name" value="Helix hairpin bin"/>
    <property type="match status" value="1"/>
</dbReference>
<dbReference type="Proteomes" id="UP000559809">
    <property type="component" value="Unassembled WGS sequence"/>
</dbReference>
<keyword evidence="3" id="KW-1133">Transmembrane helix</keyword>
<dbReference type="PANTHER" id="PTHR30386">
    <property type="entry name" value="MEMBRANE FUSION SUBUNIT OF EMRAB-TOLC MULTIDRUG EFFLUX PUMP"/>
    <property type="match status" value="1"/>
</dbReference>
<dbReference type="AlphaFoldDB" id="A0A853FRW1"/>
<name>A0A853FRW1_9BURK</name>
<protein>
    <submittedName>
        <fullName evidence="6">Efflux RND transporter periplasmic adaptor subunit</fullName>
    </submittedName>
</protein>
<dbReference type="GO" id="GO:0030313">
    <property type="term" value="C:cell envelope"/>
    <property type="evidence" value="ECO:0007669"/>
    <property type="project" value="UniProtKB-SubCell"/>
</dbReference>
<proteinExistence type="predicted"/>
<sequence length="416" mass="45118">MSDPVANASEAPQGENAQQRAGTEGERRARRRKGLRLLAAGVLIAAAAWWLWQHFFVAGKASTDNAYVHGNIVLITPQIDGTIASLFVEETGQVREGELLVLLDAIDVRNRLLLKEAQLALVVRDTRALYLKTAMLQSSLALHRSRIERARAELVRAGDSARRRVSLQTGGAVSTEELRTAEAALAVARSDLAAAEAAFNTASAELDAHLALVGEHSPRQHPAIQQAASEMREAWLAVRRTEIRAPVAGQIARKHVEVGQRVAEGANLMSIVVLDQLWVEANFKENQLRDIRLGQPARLYADLYGRQHVYDGCVAGIGAGTGAAFALLPAQNATGNWVKIVQRVPVHIKLDPAQLRQHPLRIGLSMRVIVDTNATATISEDCRPSPVTRDNSLAQLEQHADQAARAIIDAQFPGAS</sequence>